<dbReference type="Proteomes" id="UP001293593">
    <property type="component" value="Unassembled WGS sequence"/>
</dbReference>
<dbReference type="AlphaFoldDB" id="A0AAE1KLR3"/>
<dbReference type="InterPro" id="IPR027728">
    <property type="entry name" value="Topless_fam"/>
</dbReference>
<sequence length="191" mass="21500">MELAGKSENDKTNRSCSTNVDNNRFSTKIYFELRKQNFLEAFDREHESLSNCQDTNSVGEIVAKDPKTIVEENPPPNKRLKFPATESHFGWQHIPDPVTPTPSMDHVYEPRSNPSNTVKDSSLFPTANAISGIPVKVFKDPNQLDEVPSPENYLPKKVALTLNNDSPPTSMDFHPTRNFILLGCFIPDITI</sequence>
<dbReference type="GO" id="GO:0006355">
    <property type="term" value="P:regulation of DNA-templated transcription"/>
    <property type="evidence" value="ECO:0007669"/>
    <property type="project" value="InterPro"/>
</dbReference>
<organism evidence="3 4">
    <name type="scientific">Acacia crassicarpa</name>
    <name type="common">northern wattle</name>
    <dbReference type="NCBI Taxonomy" id="499986"/>
    <lineage>
        <taxon>Eukaryota</taxon>
        <taxon>Viridiplantae</taxon>
        <taxon>Streptophyta</taxon>
        <taxon>Embryophyta</taxon>
        <taxon>Tracheophyta</taxon>
        <taxon>Spermatophyta</taxon>
        <taxon>Magnoliopsida</taxon>
        <taxon>eudicotyledons</taxon>
        <taxon>Gunneridae</taxon>
        <taxon>Pentapetalae</taxon>
        <taxon>rosids</taxon>
        <taxon>fabids</taxon>
        <taxon>Fabales</taxon>
        <taxon>Fabaceae</taxon>
        <taxon>Caesalpinioideae</taxon>
        <taxon>mimosoid clade</taxon>
        <taxon>Acacieae</taxon>
        <taxon>Acacia</taxon>
    </lineage>
</organism>
<feature type="region of interest" description="Disordered" evidence="1">
    <location>
        <begin position="94"/>
        <end position="123"/>
    </location>
</feature>
<evidence type="ECO:0000259" key="2">
    <source>
        <dbReference type="Pfam" id="PF21889"/>
    </source>
</evidence>
<reference evidence="3" key="1">
    <citation type="submission" date="2023-10" db="EMBL/GenBank/DDBJ databases">
        <title>Chromosome-level genome of the transformable northern wattle, Acacia crassicarpa.</title>
        <authorList>
            <person name="Massaro I."/>
            <person name="Sinha N.R."/>
            <person name="Poethig S."/>
            <person name="Leichty A.R."/>
        </authorList>
    </citation>
    <scope>NUCLEOTIDE SEQUENCE</scope>
    <source>
        <strain evidence="3">Acra3RX</strain>
        <tissue evidence="3">Leaf</tissue>
    </source>
</reference>
<dbReference type="Pfam" id="PF21889">
    <property type="entry name" value="TPR1-like_2nd"/>
    <property type="match status" value="1"/>
</dbReference>
<proteinExistence type="predicted"/>
<feature type="compositionally biased region" description="Polar residues" evidence="1">
    <location>
        <begin position="112"/>
        <end position="123"/>
    </location>
</feature>
<dbReference type="PANTHER" id="PTHR44083">
    <property type="entry name" value="TOPLESS-RELATED PROTEIN 1-RELATED"/>
    <property type="match status" value="1"/>
</dbReference>
<evidence type="ECO:0000313" key="3">
    <source>
        <dbReference type="EMBL" id="KAK4277205.1"/>
    </source>
</evidence>
<protein>
    <recommendedName>
        <fullName evidence="2">TPR1-like CTLH-containing domain-containing protein</fullName>
    </recommendedName>
</protein>
<dbReference type="PANTHER" id="PTHR44083:SF45">
    <property type="entry name" value="TOPLESS-RELATED PROTEIN 1"/>
    <property type="match status" value="1"/>
</dbReference>
<name>A0AAE1KLR3_9FABA</name>
<feature type="domain" description="TPR1-like CTLH-containing" evidence="2">
    <location>
        <begin position="5"/>
        <end position="45"/>
    </location>
</feature>
<gene>
    <name evidence="3" type="ORF">QN277_015231</name>
</gene>
<keyword evidence="4" id="KW-1185">Reference proteome</keyword>
<accession>A0AAE1KLR3</accession>
<comment type="caution">
    <text evidence="3">The sequence shown here is derived from an EMBL/GenBank/DDBJ whole genome shotgun (WGS) entry which is preliminary data.</text>
</comment>
<dbReference type="EMBL" id="JAWXYG010000003">
    <property type="protein sequence ID" value="KAK4277205.1"/>
    <property type="molecule type" value="Genomic_DNA"/>
</dbReference>
<dbReference type="InterPro" id="IPR054080">
    <property type="entry name" value="TPR1-like_2nd"/>
</dbReference>
<evidence type="ECO:0000313" key="4">
    <source>
        <dbReference type="Proteomes" id="UP001293593"/>
    </source>
</evidence>
<evidence type="ECO:0000256" key="1">
    <source>
        <dbReference type="SAM" id="MobiDB-lite"/>
    </source>
</evidence>